<dbReference type="InterPro" id="IPR024949">
    <property type="entry name" value="Bet_v_I_allergen"/>
</dbReference>
<comment type="similarity">
    <text evidence="1">Belongs to the BetVI family.</text>
</comment>
<gene>
    <name evidence="5" type="ORF">KK1_031063</name>
</gene>
<dbReference type="InterPro" id="IPR050279">
    <property type="entry name" value="Plant_def-hormone_signal"/>
</dbReference>
<organism evidence="5 6">
    <name type="scientific">Cajanus cajan</name>
    <name type="common">Pigeon pea</name>
    <name type="synonym">Cajanus indicus</name>
    <dbReference type="NCBI Taxonomy" id="3821"/>
    <lineage>
        <taxon>Eukaryota</taxon>
        <taxon>Viridiplantae</taxon>
        <taxon>Streptophyta</taxon>
        <taxon>Embryophyta</taxon>
        <taxon>Tracheophyta</taxon>
        <taxon>Spermatophyta</taxon>
        <taxon>Magnoliopsida</taxon>
        <taxon>eudicotyledons</taxon>
        <taxon>Gunneridae</taxon>
        <taxon>Pentapetalae</taxon>
        <taxon>rosids</taxon>
        <taxon>fabids</taxon>
        <taxon>Fabales</taxon>
        <taxon>Fabaceae</taxon>
        <taxon>Papilionoideae</taxon>
        <taxon>50 kb inversion clade</taxon>
        <taxon>NPAAA clade</taxon>
        <taxon>indigoferoid/millettioid clade</taxon>
        <taxon>Phaseoleae</taxon>
        <taxon>Cajanus</taxon>
    </lineage>
</organism>
<dbReference type="GO" id="GO:0005634">
    <property type="term" value="C:nucleus"/>
    <property type="evidence" value="ECO:0007669"/>
    <property type="project" value="TreeGrafter"/>
</dbReference>
<dbReference type="FunFam" id="3.30.530.20:FF:000007">
    <property type="entry name" value="Major pollen allergen Bet v 1-A"/>
    <property type="match status" value="1"/>
</dbReference>
<evidence type="ECO:0000256" key="2">
    <source>
        <dbReference type="ARBA" id="ARBA00022821"/>
    </source>
</evidence>
<keyword evidence="2" id="KW-0611">Plant defense</keyword>
<dbReference type="Proteomes" id="UP000075243">
    <property type="component" value="Unassembled WGS sequence"/>
</dbReference>
<dbReference type="Gramene" id="C.cajan_29486.t">
    <property type="protein sequence ID" value="C.cajan_29486.t"/>
    <property type="gene ID" value="C.cajan_29486"/>
</dbReference>
<dbReference type="GO" id="GO:0004864">
    <property type="term" value="F:protein phosphatase inhibitor activity"/>
    <property type="evidence" value="ECO:0007669"/>
    <property type="project" value="InterPro"/>
</dbReference>
<protein>
    <recommendedName>
        <fullName evidence="4">Bet v I/Major latex protein domain-containing protein</fullName>
    </recommendedName>
</protein>
<dbReference type="GO" id="GO:0038023">
    <property type="term" value="F:signaling receptor activity"/>
    <property type="evidence" value="ECO:0007669"/>
    <property type="project" value="InterPro"/>
</dbReference>
<sequence length="114" mass="12659">MGVFTFQNENTSTVAPARLYKPLVKDSDDLIPKAVEAIKSVEILEGNGGPGTIKKFTFVKGFPKSSTTPKAMLIPVKRNSRVTYKDKKLLLEKINTEENGSDMMINLSKRGEIR</sequence>
<dbReference type="Gene3D" id="3.30.530.20">
    <property type="match status" value="1"/>
</dbReference>
<dbReference type="GO" id="GO:0006952">
    <property type="term" value="P:defense response"/>
    <property type="evidence" value="ECO:0007669"/>
    <property type="project" value="UniProtKB-KW"/>
</dbReference>
<dbReference type="GO" id="GO:0005737">
    <property type="term" value="C:cytoplasm"/>
    <property type="evidence" value="ECO:0007669"/>
    <property type="project" value="TreeGrafter"/>
</dbReference>
<evidence type="ECO:0000259" key="4">
    <source>
        <dbReference type="Pfam" id="PF00407"/>
    </source>
</evidence>
<dbReference type="GO" id="GO:0010427">
    <property type="term" value="F:abscisic acid binding"/>
    <property type="evidence" value="ECO:0007669"/>
    <property type="project" value="InterPro"/>
</dbReference>
<evidence type="ECO:0000256" key="1">
    <source>
        <dbReference type="ARBA" id="ARBA00009744"/>
    </source>
</evidence>
<dbReference type="SUPFAM" id="SSF55961">
    <property type="entry name" value="Bet v1-like"/>
    <property type="match status" value="1"/>
</dbReference>
<dbReference type="AlphaFoldDB" id="A0A151RXI1"/>
<keyword evidence="6" id="KW-1185">Reference proteome</keyword>
<dbReference type="PRINTS" id="PR00634">
    <property type="entry name" value="BETALLERGEN"/>
</dbReference>
<dbReference type="EMBL" id="KQ483532">
    <property type="protein sequence ID" value="KYP47272.1"/>
    <property type="molecule type" value="Genomic_DNA"/>
</dbReference>
<feature type="domain" description="Bet v I/Major latex protein" evidence="4">
    <location>
        <begin position="1"/>
        <end position="61"/>
    </location>
</feature>
<dbReference type="GO" id="GO:0009738">
    <property type="term" value="P:abscisic acid-activated signaling pathway"/>
    <property type="evidence" value="ECO:0007669"/>
    <property type="project" value="InterPro"/>
</dbReference>
<reference evidence="5" key="1">
    <citation type="journal article" date="2012" name="Nat. Biotechnol.">
        <title>Draft genome sequence of pigeonpea (Cajanus cajan), an orphan legume crop of resource-poor farmers.</title>
        <authorList>
            <person name="Varshney R.K."/>
            <person name="Chen W."/>
            <person name="Li Y."/>
            <person name="Bharti A.K."/>
            <person name="Saxena R.K."/>
            <person name="Schlueter J.A."/>
            <person name="Donoghue M.T."/>
            <person name="Azam S."/>
            <person name="Fan G."/>
            <person name="Whaley A.M."/>
            <person name="Farmer A.D."/>
            <person name="Sheridan J."/>
            <person name="Iwata A."/>
            <person name="Tuteja R."/>
            <person name="Penmetsa R.V."/>
            <person name="Wu W."/>
            <person name="Upadhyaya H.D."/>
            <person name="Yang S.P."/>
            <person name="Shah T."/>
            <person name="Saxena K.B."/>
            <person name="Michael T."/>
            <person name="McCombie W.R."/>
            <person name="Yang B."/>
            <person name="Zhang G."/>
            <person name="Yang H."/>
            <person name="Wang J."/>
            <person name="Spillane C."/>
            <person name="Cook D.R."/>
            <person name="May G.D."/>
            <person name="Xu X."/>
            <person name="Jackson S.A."/>
        </authorList>
    </citation>
    <scope>NUCLEOTIDE SEQUENCE [LARGE SCALE GENOMIC DNA]</scope>
</reference>
<accession>A0A151RXI1</accession>
<dbReference type="InterPro" id="IPR000916">
    <property type="entry name" value="Bet_v_I/MLP"/>
</dbReference>
<keyword evidence="3" id="KW-0568">Pathogenesis-related protein</keyword>
<dbReference type="PANTHER" id="PTHR31213">
    <property type="entry name" value="OS08G0374000 PROTEIN-RELATED"/>
    <property type="match status" value="1"/>
</dbReference>
<evidence type="ECO:0000313" key="5">
    <source>
        <dbReference type="EMBL" id="KYP47272.1"/>
    </source>
</evidence>
<dbReference type="PANTHER" id="PTHR31213:SF55">
    <property type="entry name" value="STRESS-INDUCED PROTEIN SAM22"/>
    <property type="match status" value="1"/>
</dbReference>
<evidence type="ECO:0000256" key="3">
    <source>
        <dbReference type="ARBA" id="ARBA00023265"/>
    </source>
</evidence>
<evidence type="ECO:0000313" key="6">
    <source>
        <dbReference type="Proteomes" id="UP000075243"/>
    </source>
</evidence>
<dbReference type="Pfam" id="PF00407">
    <property type="entry name" value="Bet_v_1"/>
    <property type="match status" value="1"/>
</dbReference>
<name>A0A151RXI1_CAJCA</name>
<dbReference type="InterPro" id="IPR023393">
    <property type="entry name" value="START-like_dom_sf"/>
</dbReference>
<proteinExistence type="inferred from homology"/>